<reference evidence="3" key="1">
    <citation type="journal article" date="2019" name="Int. J. Syst. Evol. Microbiol.">
        <title>The Global Catalogue of Microorganisms (GCM) 10K type strain sequencing project: providing services to taxonomists for standard genome sequencing and annotation.</title>
        <authorList>
            <consortium name="The Broad Institute Genomics Platform"/>
            <consortium name="The Broad Institute Genome Sequencing Center for Infectious Disease"/>
            <person name="Wu L."/>
            <person name="Ma J."/>
        </authorList>
    </citation>
    <scope>NUCLEOTIDE SEQUENCE [LARGE SCALE GENOMIC DNA]</scope>
    <source>
        <strain evidence="3">JCM 17979</strain>
    </source>
</reference>
<dbReference type="InterPro" id="IPR034660">
    <property type="entry name" value="DinB/YfiT-like"/>
</dbReference>
<keyword evidence="3" id="KW-1185">Reference proteome</keyword>
<dbReference type="SUPFAM" id="SSF109854">
    <property type="entry name" value="DinB/YfiT-like putative metalloenzymes"/>
    <property type="match status" value="1"/>
</dbReference>
<dbReference type="Gene3D" id="1.20.120.450">
    <property type="entry name" value="dinb family like domain"/>
    <property type="match status" value="1"/>
</dbReference>
<protein>
    <submittedName>
        <fullName evidence="2">Maleylpyruvate isomerase family mycothiol-dependent enzyme</fullName>
    </submittedName>
</protein>
<evidence type="ECO:0000313" key="3">
    <source>
        <dbReference type="Proteomes" id="UP001500928"/>
    </source>
</evidence>
<accession>A0ABP9A7W7</accession>
<dbReference type="EMBL" id="BAABHO010000003">
    <property type="protein sequence ID" value="GAA4775364.1"/>
    <property type="molecule type" value="Genomic_DNA"/>
</dbReference>
<feature type="domain" description="Mycothiol-dependent maleylpyruvate isomerase metal-binding" evidence="1">
    <location>
        <begin position="3"/>
        <end position="86"/>
    </location>
</feature>
<name>A0ABP9A7W7_9PSEU</name>
<sequence>MAREERAELADLLAGLAPEQWDAPTLCAGWAVRDVVAHVIGYDAMGLGGFAANLAASGFRPDRANQRAVDALRDHSPAGLVELVRRYETPHGLTAMFGGRIALTDGAIHQQDIRRPLGLPRTIPADRLREVLDYAMVAPPVGASSRIRGLRLVATDVDWSRGSGPEVTGPGEALLMAAAGRADALDELEGPGHATFARRVAG</sequence>
<dbReference type="Pfam" id="PF11716">
    <property type="entry name" value="MDMPI_N"/>
    <property type="match status" value="1"/>
</dbReference>
<proteinExistence type="predicted"/>
<keyword evidence="2" id="KW-0413">Isomerase</keyword>
<dbReference type="Proteomes" id="UP001500928">
    <property type="component" value="Unassembled WGS sequence"/>
</dbReference>
<dbReference type="InterPro" id="IPR024344">
    <property type="entry name" value="MDMPI_metal-binding"/>
</dbReference>
<dbReference type="InterPro" id="IPR017517">
    <property type="entry name" value="Maleyloyr_isom"/>
</dbReference>
<comment type="caution">
    <text evidence="2">The sequence shown here is derived from an EMBL/GenBank/DDBJ whole genome shotgun (WGS) entry which is preliminary data.</text>
</comment>
<dbReference type="NCBIfam" id="TIGR03083">
    <property type="entry name" value="maleylpyruvate isomerase family mycothiol-dependent enzyme"/>
    <property type="match status" value="1"/>
</dbReference>
<evidence type="ECO:0000313" key="2">
    <source>
        <dbReference type="EMBL" id="GAA4775364.1"/>
    </source>
</evidence>
<gene>
    <name evidence="2" type="ORF">GCM10023200_04900</name>
</gene>
<dbReference type="GO" id="GO:0016853">
    <property type="term" value="F:isomerase activity"/>
    <property type="evidence" value="ECO:0007669"/>
    <property type="project" value="UniProtKB-KW"/>
</dbReference>
<organism evidence="2 3">
    <name type="scientific">Actinomycetospora chlora</name>
    <dbReference type="NCBI Taxonomy" id="663608"/>
    <lineage>
        <taxon>Bacteria</taxon>
        <taxon>Bacillati</taxon>
        <taxon>Actinomycetota</taxon>
        <taxon>Actinomycetes</taxon>
        <taxon>Pseudonocardiales</taxon>
        <taxon>Pseudonocardiaceae</taxon>
        <taxon>Actinomycetospora</taxon>
    </lineage>
</organism>
<evidence type="ECO:0000259" key="1">
    <source>
        <dbReference type="Pfam" id="PF11716"/>
    </source>
</evidence>